<evidence type="ECO:0008006" key="4">
    <source>
        <dbReference type="Google" id="ProtNLM"/>
    </source>
</evidence>
<dbReference type="EMBL" id="JALLPB020000375">
    <property type="protein sequence ID" value="KAL3809785.1"/>
    <property type="molecule type" value="Genomic_DNA"/>
</dbReference>
<dbReference type="InterPro" id="IPR050600">
    <property type="entry name" value="SETD3_SETD6_MTase"/>
</dbReference>
<organism evidence="2 3">
    <name type="scientific">Cyclostephanos tholiformis</name>
    <dbReference type="NCBI Taxonomy" id="382380"/>
    <lineage>
        <taxon>Eukaryota</taxon>
        <taxon>Sar</taxon>
        <taxon>Stramenopiles</taxon>
        <taxon>Ochrophyta</taxon>
        <taxon>Bacillariophyta</taxon>
        <taxon>Coscinodiscophyceae</taxon>
        <taxon>Thalassiosirophycidae</taxon>
        <taxon>Stephanodiscales</taxon>
        <taxon>Stephanodiscaceae</taxon>
        <taxon>Cyclostephanos</taxon>
    </lineage>
</organism>
<dbReference type="Gene3D" id="3.90.1410.10">
    <property type="entry name" value="set domain protein methyltransferase, domain 1"/>
    <property type="match status" value="1"/>
</dbReference>
<dbReference type="AlphaFoldDB" id="A0ABD3R9V1"/>
<feature type="compositionally biased region" description="Acidic residues" evidence="1">
    <location>
        <begin position="495"/>
        <end position="517"/>
    </location>
</feature>
<protein>
    <recommendedName>
        <fullName evidence="4">SET domain-containing protein</fullName>
    </recommendedName>
</protein>
<evidence type="ECO:0000313" key="3">
    <source>
        <dbReference type="Proteomes" id="UP001530377"/>
    </source>
</evidence>
<dbReference type="PANTHER" id="PTHR13271">
    <property type="entry name" value="UNCHARACTERIZED PUTATIVE METHYLTRANSFERASE"/>
    <property type="match status" value="1"/>
</dbReference>
<proteinExistence type="predicted"/>
<dbReference type="PANTHER" id="PTHR13271:SF152">
    <property type="entry name" value="UBIQUITIN-LIKE DOMAIN-CONTAINING PROTEIN"/>
    <property type="match status" value="1"/>
</dbReference>
<dbReference type="CDD" id="cd10527">
    <property type="entry name" value="SET_LSMT"/>
    <property type="match status" value="1"/>
</dbReference>
<dbReference type="InterPro" id="IPR046341">
    <property type="entry name" value="SET_dom_sf"/>
</dbReference>
<reference evidence="2 3" key="1">
    <citation type="submission" date="2024-10" db="EMBL/GenBank/DDBJ databases">
        <title>Updated reference genomes for cyclostephanoid diatoms.</title>
        <authorList>
            <person name="Roberts W.R."/>
            <person name="Alverson A.J."/>
        </authorList>
    </citation>
    <scope>NUCLEOTIDE SEQUENCE [LARGE SCALE GENOMIC DNA]</scope>
    <source>
        <strain evidence="2 3">AJA228-03</strain>
    </source>
</reference>
<feature type="compositionally biased region" description="Low complexity" evidence="1">
    <location>
        <begin position="285"/>
        <end position="294"/>
    </location>
</feature>
<gene>
    <name evidence="2" type="ORF">ACHAXA_004026</name>
</gene>
<keyword evidence="3" id="KW-1185">Reference proteome</keyword>
<sequence>MSERADRDEAWHAAANWIESNGGYIHPNLRYDGYRRRVFLDDQDDGGGGGGGGGVLVDAGTMILDVPDACLLTLHSVEGYDDDENSPSASPLVGRDLFRAVHSLHGENGDCGLYHDAQDVILALFLAHLGRRLDDDARRDGRCVVSSYSDGWKTATSRAPWSFYGPYLATLPSSSSSSSSSPLRHQLPRQWSDADLERRLHGTSLYMRVLGEKRGIEKEYRSVKEAWTRLRRRVEGDDDDTFPSFERYDAMMAVVSSRGFAGLGRDGVDAMVPMLDLLDHVRGQSSSSPPSSSGRDGDDDRDHDGVVNEGGMLQWRSDCARHPDVRYGRYEDNDDDGGADLCGETRTSKRRRTGSGIDVVRNDCGGGVRVYTSRSLPMGSILYMSYGAKGNDSLLGRYGFAIPNNVEPDGSCNDVLEVRIRANEPPVKLQRGPKSYSFGPFVRALELCRVASVSEPSGEDAKDRAKVNRNDCERTTIDDEGLEAYLDSYDNASDDIDYVSDEGDSDEDATAEGEDFGDSLYSTPAISNAAQTGRSAETSMLNDVHALDALKKCLQNVRTGLLDNSLAGQFHGEWRKTDEDDNNKGGIGITNLTVEDQYCLILIRSEIETVDFYLAAISELSRQLVERLSELDGPTVSAKVVKGDWCVREESLRDQITAVTTTFLSIRYP</sequence>
<feature type="compositionally biased region" description="Basic and acidic residues" evidence="1">
    <location>
        <begin position="295"/>
        <end position="306"/>
    </location>
</feature>
<dbReference type="SUPFAM" id="SSF82199">
    <property type="entry name" value="SET domain"/>
    <property type="match status" value="1"/>
</dbReference>
<evidence type="ECO:0000313" key="2">
    <source>
        <dbReference type="EMBL" id="KAL3809785.1"/>
    </source>
</evidence>
<feature type="region of interest" description="Disordered" evidence="1">
    <location>
        <begin position="495"/>
        <end position="522"/>
    </location>
</feature>
<accession>A0ABD3R9V1</accession>
<dbReference type="Proteomes" id="UP001530377">
    <property type="component" value="Unassembled WGS sequence"/>
</dbReference>
<feature type="region of interest" description="Disordered" evidence="1">
    <location>
        <begin position="281"/>
        <end position="308"/>
    </location>
</feature>
<name>A0ABD3R9V1_9STRA</name>
<evidence type="ECO:0000256" key="1">
    <source>
        <dbReference type="SAM" id="MobiDB-lite"/>
    </source>
</evidence>
<comment type="caution">
    <text evidence="2">The sequence shown here is derived from an EMBL/GenBank/DDBJ whole genome shotgun (WGS) entry which is preliminary data.</text>
</comment>